<dbReference type="NCBIfam" id="TIGR01510">
    <property type="entry name" value="coaD_prev_kdtB"/>
    <property type="match status" value="1"/>
</dbReference>
<evidence type="ECO:0000256" key="6">
    <source>
        <dbReference type="ARBA" id="ARBA00022842"/>
    </source>
</evidence>
<feature type="domain" description="Cytidyltransferase-like" evidence="10">
    <location>
        <begin position="7"/>
        <end position="143"/>
    </location>
</feature>
<dbReference type="PANTHER" id="PTHR21342">
    <property type="entry name" value="PHOSPHOPANTETHEINE ADENYLYLTRANSFERASE"/>
    <property type="match status" value="1"/>
</dbReference>
<feature type="non-terminal residue" evidence="11">
    <location>
        <position position="152"/>
    </location>
</feature>
<evidence type="ECO:0000256" key="4">
    <source>
        <dbReference type="ARBA" id="ARBA00022741"/>
    </source>
</evidence>
<comment type="catalytic activity">
    <reaction evidence="8">
        <text>(R)-4'-phosphopantetheine + ATP + H(+) = 3'-dephospho-CoA + diphosphate</text>
        <dbReference type="Rhea" id="RHEA:19801"/>
        <dbReference type="ChEBI" id="CHEBI:15378"/>
        <dbReference type="ChEBI" id="CHEBI:30616"/>
        <dbReference type="ChEBI" id="CHEBI:33019"/>
        <dbReference type="ChEBI" id="CHEBI:57328"/>
        <dbReference type="ChEBI" id="CHEBI:61723"/>
        <dbReference type="EC" id="2.7.7.3"/>
    </reaction>
</comment>
<dbReference type="SUPFAM" id="SSF52374">
    <property type="entry name" value="Nucleotidylyl transferase"/>
    <property type="match status" value="1"/>
</dbReference>
<dbReference type="InterPro" id="IPR014729">
    <property type="entry name" value="Rossmann-like_a/b/a_fold"/>
</dbReference>
<comment type="caution">
    <text evidence="11">The sequence shown here is derived from an EMBL/GenBank/DDBJ whole genome shotgun (WGS) entry which is preliminary data.</text>
</comment>
<dbReference type="Pfam" id="PF01467">
    <property type="entry name" value="CTP_transf_like"/>
    <property type="match status" value="1"/>
</dbReference>
<evidence type="ECO:0000259" key="10">
    <source>
        <dbReference type="Pfam" id="PF01467"/>
    </source>
</evidence>
<dbReference type="GO" id="GO:0004595">
    <property type="term" value="F:pantetheine-phosphate adenylyltransferase activity"/>
    <property type="evidence" value="ECO:0007669"/>
    <property type="project" value="UniProtKB-UniRule"/>
</dbReference>
<gene>
    <name evidence="11" type="ORF">A2318_02350</name>
</gene>
<evidence type="ECO:0000256" key="9">
    <source>
        <dbReference type="NCBIfam" id="TIGR01510"/>
    </source>
</evidence>
<dbReference type="InterPro" id="IPR004821">
    <property type="entry name" value="Cyt_trans-like"/>
</dbReference>
<reference evidence="11 12" key="1">
    <citation type="journal article" date="2016" name="Nat. Commun.">
        <title>Thousands of microbial genomes shed light on interconnected biogeochemical processes in an aquifer system.</title>
        <authorList>
            <person name="Anantharaman K."/>
            <person name="Brown C.T."/>
            <person name="Hug L.A."/>
            <person name="Sharon I."/>
            <person name="Castelle C.J."/>
            <person name="Probst A.J."/>
            <person name="Thomas B.C."/>
            <person name="Singh A."/>
            <person name="Wilkins M.J."/>
            <person name="Karaoz U."/>
            <person name="Brodie E.L."/>
            <person name="Williams K.H."/>
            <person name="Hubbard S.S."/>
            <person name="Banfield J.F."/>
        </authorList>
    </citation>
    <scope>NUCLEOTIDE SEQUENCE [LARGE SCALE GENOMIC DNA]</scope>
</reference>
<protein>
    <recommendedName>
        <fullName evidence="9">Pantetheine-phosphate adenylyltransferase</fullName>
        <ecNumber evidence="9">2.7.7.3</ecNumber>
    </recommendedName>
</protein>
<evidence type="ECO:0000256" key="8">
    <source>
        <dbReference type="ARBA" id="ARBA00029346"/>
    </source>
</evidence>
<keyword evidence="5" id="KW-0067">ATP-binding</keyword>
<evidence type="ECO:0000313" key="12">
    <source>
        <dbReference type="Proteomes" id="UP000177331"/>
    </source>
</evidence>
<dbReference type="EMBL" id="MGFD01000014">
    <property type="protein sequence ID" value="OGL99126.1"/>
    <property type="molecule type" value="Genomic_DNA"/>
</dbReference>
<keyword evidence="7" id="KW-0173">Coenzyme A biosynthesis</keyword>
<keyword evidence="4" id="KW-0547">Nucleotide-binding</keyword>
<dbReference type="Gene3D" id="3.40.50.620">
    <property type="entry name" value="HUPs"/>
    <property type="match status" value="1"/>
</dbReference>
<sequence length="152" mass="17175">MSHTVGVYAGSFDLFTKGHLWVAEQGSKLFDKLVIAVAINPTKKKSSMFSIEERIEQIRACTAHLPNVEVAFCGTKYLHDFVMNIDAHWVLRGVRGLNDYQVEAEAQDMVRRIFNARKITYEMQTVFVRPPDELASVSSSAVKGAMGYDNWE</sequence>
<proteinExistence type="predicted"/>
<dbReference type="NCBIfam" id="TIGR00125">
    <property type="entry name" value="cyt_tran_rel"/>
    <property type="match status" value="1"/>
</dbReference>
<name>A0A1F7W951_9BACT</name>
<dbReference type="GO" id="GO:0005524">
    <property type="term" value="F:ATP binding"/>
    <property type="evidence" value="ECO:0007669"/>
    <property type="project" value="UniProtKB-KW"/>
</dbReference>
<evidence type="ECO:0000256" key="1">
    <source>
        <dbReference type="ARBA" id="ARBA00022490"/>
    </source>
</evidence>
<dbReference type="GO" id="GO:0015937">
    <property type="term" value="P:coenzyme A biosynthetic process"/>
    <property type="evidence" value="ECO:0007669"/>
    <property type="project" value="UniProtKB-UniRule"/>
</dbReference>
<dbReference type="Proteomes" id="UP000177331">
    <property type="component" value="Unassembled WGS sequence"/>
</dbReference>
<evidence type="ECO:0000313" key="11">
    <source>
        <dbReference type="EMBL" id="OGL99126.1"/>
    </source>
</evidence>
<keyword evidence="2 11" id="KW-0808">Transferase</keyword>
<dbReference type="PANTHER" id="PTHR21342:SF1">
    <property type="entry name" value="PHOSPHOPANTETHEINE ADENYLYLTRANSFERASE"/>
    <property type="match status" value="1"/>
</dbReference>
<accession>A0A1F7W951</accession>
<dbReference type="PRINTS" id="PR01020">
    <property type="entry name" value="LPSBIOSNTHSS"/>
</dbReference>
<organism evidence="11 12">
    <name type="scientific">Candidatus Uhrbacteria bacterium RIFOXYB2_FULL_45_11</name>
    <dbReference type="NCBI Taxonomy" id="1802421"/>
    <lineage>
        <taxon>Bacteria</taxon>
        <taxon>Candidatus Uhriibacteriota</taxon>
    </lineage>
</organism>
<dbReference type="STRING" id="1802421.A2318_02350"/>
<evidence type="ECO:0000256" key="7">
    <source>
        <dbReference type="ARBA" id="ARBA00022993"/>
    </source>
</evidence>
<dbReference type="EC" id="2.7.7.3" evidence="9"/>
<dbReference type="AlphaFoldDB" id="A0A1F7W951"/>
<evidence type="ECO:0000256" key="3">
    <source>
        <dbReference type="ARBA" id="ARBA00022695"/>
    </source>
</evidence>
<evidence type="ECO:0000256" key="5">
    <source>
        <dbReference type="ARBA" id="ARBA00022840"/>
    </source>
</evidence>
<keyword evidence="6" id="KW-0460">Magnesium</keyword>
<dbReference type="InterPro" id="IPR001980">
    <property type="entry name" value="PPAT"/>
</dbReference>
<keyword evidence="1" id="KW-0963">Cytoplasm</keyword>
<keyword evidence="3 11" id="KW-0548">Nucleotidyltransferase</keyword>
<evidence type="ECO:0000256" key="2">
    <source>
        <dbReference type="ARBA" id="ARBA00022679"/>
    </source>
</evidence>